<comment type="caution">
    <text evidence="1">The sequence shown here is derived from an EMBL/GenBank/DDBJ whole genome shotgun (WGS) entry which is preliminary data.</text>
</comment>
<proteinExistence type="predicted"/>
<dbReference type="EMBL" id="JAHQIW010005646">
    <property type="protein sequence ID" value="KAJ1366687.1"/>
    <property type="molecule type" value="Genomic_DNA"/>
</dbReference>
<organism evidence="1 2">
    <name type="scientific">Parelaphostrongylus tenuis</name>
    <name type="common">Meningeal worm</name>
    <dbReference type="NCBI Taxonomy" id="148309"/>
    <lineage>
        <taxon>Eukaryota</taxon>
        <taxon>Metazoa</taxon>
        <taxon>Ecdysozoa</taxon>
        <taxon>Nematoda</taxon>
        <taxon>Chromadorea</taxon>
        <taxon>Rhabditida</taxon>
        <taxon>Rhabditina</taxon>
        <taxon>Rhabditomorpha</taxon>
        <taxon>Strongyloidea</taxon>
        <taxon>Metastrongylidae</taxon>
        <taxon>Parelaphostrongylus</taxon>
    </lineage>
</organism>
<protein>
    <submittedName>
        <fullName evidence="1">Uncharacterized protein</fullName>
    </submittedName>
</protein>
<evidence type="ECO:0000313" key="2">
    <source>
        <dbReference type="Proteomes" id="UP001196413"/>
    </source>
</evidence>
<accession>A0AAD5QZJ5</accession>
<sequence>MKSERKSARYRKKEMLANNVRMACQEVTFTAVHLPTATTPESPSFVHIALLSCFIFPDEIFFLITL</sequence>
<evidence type="ECO:0000313" key="1">
    <source>
        <dbReference type="EMBL" id="KAJ1366687.1"/>
    </source>
</evidence>
<name>A0AAD5QZJ5_PARTN</name>
<dbReference type="Proteomes" id="UP001196413">
    <property type="component" value="Unassembled WGS sequence"/>
</dbReference>
<gene>
    <name evidence="1" type="ORF">KIN20_027429</name>
</gene>
<keyword evidence="2" id="KW-1185">Reference proteome</keyword>
<reference evidence="1" key="1">
    <citation type="submission" date="2021-06" db="EMBL/GenBank/DDBJ databases">
        <title>Parelaphostrongylus tenuis whole genome reference sequence.</title>
        <authorList>
            <person name="Garwood T.J."/>
            <person name="Larsen P.A."/>
            <person name="Fountain-Jones N.M."/>
            <person name="Garbe J.R."/>
            <person name="Macchietto M.G."/>
            <person name="Kania S.A."/>
            <person name="Gerhold R.W."/>
            <person name="Richards J.E."/>
            <person name="Wolf T.M."/>
        </authorList>
    </citation>
    <scope>NUCLEOTIDE SEQUENCE</scope>
    <source>
        <strain evidence="1">MNPRO001-30</strain>
        <tissue evidence="1">Meninges</tissue>
    </source>
</reference>
<dbReference type="AlphaFoldDB" id="A0AAD5QZJ5"/>